<protein>
    <submittedName>
        <fullName evidence="1">Uncharacterized protein</fullName>
    </submittedName>
</protein>
<proteinExistence type="predicted"/>
<dbReference type="HOGENOM" id="CLU_3374094_0_0_6"/>
<dbReference type="EMBL" id="CP001277">
    <property type="protein sequence ID" value="ACQ68648.1"/>
    <property type="molecule type" value="Genomic_DNA"/>
</dbReference>
<name>C4K7V5_HAMD5</name>
<dbReference type="Proteomes" id="UP000002334">
    <property type="component" value="Chromosome"/>
</dbReference>
<gene>
    <name evidence="1" type="ordered locus">HDEF_2082</name>
</gene>
<dbReference type="KEGG" id="hde:HDEF_2082"/>
<sequence length="34" mass="3830">MVLIEFVNCLKATRSGTYENNEQKEGRSKVSKAV</sequence>
<reference evidence="1 2" key="1">
    <citation type="journal article" date="2009" name="Proc. Natl. Acad. Sci. U.S.A.">
        <title>Hamiltonella defensa, genome evolution of protective bacterial endosymbiont from pathogenic ancestors.</title>
        <authorList>
            <person name="Degnan P.H."/>
            <person name="Yu Y."/>
            <person name="Sisneros N."/>
            <person name="Wing R.A."/>
            <person name="Moran N.A."/>
        </authorList>
    </citation>
    <scope>NUCLEOTIDE SEQUENCE [LARGE SCALE GENOMIC DNA]</scope>
    <source>
        <strain evidence="2">5AT</strain>
    </source>
</reference>
<evidence type="ECO:0000313" key="1">
    <source>
        <dbReference type="EMBL" id="ACQ68648.1"/>
    </source>
</evidence>
<organism evidence="1 2">
    <name type="scientific">Hamiltonella defensa subsp. Acyrthosiphon pisum (strain 5AT)</name>
    <dbReference type="NCBI Taxonomy" id="572265"/>
    <lineage>
        <taxon>Bacteria</taxon>
        <taxon>Pseudomonadati</taxon>
        <taxon>Pseudomonadota</taxon>
        <taxon>Gammaproteobacteria</taxon>
        <taxon>Enterobacterales</taxon>
        <taxon>Enterobacteriaceae</taxon>
        <taxon>aphid secondary symbionts</taxon>
        <taxon>Candidatus Williamhamiltonella</taxon>
    </lineage>
</organism>
<dbReference type="AlphaFoldDB" id="C4K7V5"/>
<dbReference type="STRING" id="572265.HDEF_2082"/>
<evidence type="ECO:0000313" key="2">
    <source>
        <dbReference type="Proteomes" id="UP000002334"/>
    </source>
</evidence>
<accession>C4K7V5</accession>
<keyword evidence="2" id="KW-1185">Reference proteome</keyword>